<dbReference type="AlphaFoldDB" id="A0A2N3LBA5"/>
<evidence type="ECO:0000313" key="1">
    <source>
        <dbReference type="EMBL" id="PKR60072.1"/>
    </source>
</evidence>
<organism evidence="1 2">
    <name type="scientific">Thalassospira lohafexi</name>
    <dbReference type="NCBI Taxonomy" id="744227"/>
    <lineage>
        <taxon>Bacteria</taxon>
        <taxon>Pseudomonadati</taxon>
        <taxon>Pseudomonadota</taxon>
        <taxon>Alphaproteobacteria</taxon>
        <taxon>Rhodospirillales</taxon>
        <taxon>Thalassospiraceae</taxon>
        <taxon>Thalassospira</taxon>
    </lineage>
</organism>
<evidence type="ECO:0000313" key="2">
    <source>
        <dbReference type="Proteomes" id="UP000233332"/>
    </source>
</evidence>
<name>A0A2N3LBA5_9PROT</name>
<dbReference type="RefSeq" id="WP_101299277.1">
    <property type="nucleotide sequence ID" value="NZ_NXGX01000001.1"/>
</dbReference>
<protein>
    <submittedName>
        <fullName evidence="1">Uncharacterized protein</fullName>
    </submittedName>
</protein>
<dbReference type="EMBL" id="NXGX01000001">
    <property type="protein sequence ID" value="PKR60072.1"/>
    <property type="molecule type" value="Genomic_DNA"/>
</dbReference>
<proteinExistence type="predicted"/>
<reference evidence="1 2" key="1">
    <citation type="submission" date="2017-09" db="EMBL/GenBank/DDBJ databases">
        <title>Biodiversity and function of Thalassospira species in the particle-attached aromatic-hydrocarbon-degrading consortia from the surface seawater of the China South Sea.</title>
        <authorList>
            <person name="Dong C."/>
            <person name="Lai Q."/>
            <person name="Shao Z."/>
        </authorList>
    </citation>
    <scope>NUCLEOTIDE SEQUENCE [LARGE SCALE GENOMIC DNA]</scope>
    <source>
        <strain evidence="1 2">139Z-12</strain>
    </source>
</reference>
<gene>
    <name evidence="1" type="ORF">COO92_01480</name>
</gene>
<keyword evidence="2" id="KW-1185">Reference proteome</keyword>
<sequence>MARPYTSLPPGAKRHLESMAENGLLSESRAASALGMPFDQFKRVVADDADSKKIWENALSIERDTLLENLWALATSGDRQAAIALLAARHGFDEKKPGSGNNVTVNFSFPAALGDDEYMKTVEAHKKMISSAEGGKDA</sequence>
<dbReference type="Proteomes" id="UP000233332">
    <property type="component" value="Unassembled WGS sequence"/>
</dbReference>
<comment type="caution">
    <text evidence="1">The sequence shown here is derived from an EMBL/GenBank/DDBJ whole genome shotgun (WGS) entry which is preliminary data.</text>
</comment>
<accession>A0A2N3LBA5</accession>